<protein>
    <submittedName>
        <fullName evidence="3">EamA family transporter</fullName>
    </submittedName>
</protein>
<name>A0A952FN59_9PROT</name>
<keyword evidence="1" id="KW-0472">Membrane</keyword>
<organism evidence="3 4">
    <name type="scientific">Inquilinus limosus</name>
    <dbReference type="NCBI Taxonomy" id="171674"/>
    <lineage>
        <taxon>Bacteria</taxon>
        <taxon>Pseudomonadati</taxon>
        <taxon>Pseudomonadota</taxon>
        <taxon>Alphaproteobacteria</taxon>
        <taxon>Rhodospirillales</taxon>
        <taxon>Rhodospirillaceae</taxon>
        <taxon>Inquilinus</taxon>
    </lineage>
</organism>
<dbReference type="GO" id="GO:0016020">
    <property type="term" value="C:membrane"/>
    <property type="evidence" value="ECO:0007669"/>
    <property type="project" value="InterPro"/>
</dbReference>
<feature type="transmembrane region" description="Helical" evidence="1">
    <location>
        <begin position="197"/>
        <end position="219"/>
    </location>
</feature>
<dbReference type="Pfam" id="PF00892">
    <property type="entry name" value="EamA"/>
    <property type="match status" value="2"/>
</dbReference>
<keyword evidence="1" id="KW-0812">Transmembrane</keyword>
<feature type="transmembrane region" description="Helical" evidence="1">
    <location>
        <begin position="89"/>
        <end position="107"/>
    </location>
</feature>
<feature type="transmembrane region" description="Helical" evidence="1">
    <location>
        <begin position="58"/>
        <end position="77"/>
    </location>
</feature>
<feature type="transmembrane region" description="Helical" evidence="1">
    <location>
        <begin position="113"/>
        <end position="134"/>
    </location>
</feature>
<dbReference type="InterPro" id="IPR037185">
    <property type="entry name" value="EmrE-like"/>
</dbReference>
<dbReference type="AlphaFoldDB" id="A0A952FN59"/>
<feature type="domain" description="EamA" evidence="2">
    <location>
        <begin position="30"/>
        <end position="161"/>
    </location>
</feature>
<evidence type="ECO:0000259" key="2">
    <source>
        <dbReference type="Pfam" id="PF00892"/>
    </source>
</evidence>
<keyword evidence="1" id="KW-1133">Transmembrane helix</keyword>
<dbReference type="Proteomes" id="UP000700706">
    <property type="component" value="Unassembled WGS sequence"/>
</dbReference>
<feature type="transmembrane region" description="Helical" evidence="1">
    <location>
        <begin position="169"/>
        <end position="190"/>
    </location>
</feature>
<evidence type="ECO:0000313" key="3">
    <source>
        <dbReference type="EMBL" id="MBW8727697.1"/>
    </source>
</evidence>
<comment type="caution">
    <text evidence="3">The sequence shown here is derived from an EMBL/GenBank/DDBJ whole genome shotgun (WGS) entry which is preliminary data.</text>
</comment>
<dbReference type="InterPro" id="IPR052756">
    <property type="entry name" value="Alkyne_AA_exporter"/>
</dbReference>
<dbReference type="EMBL" id="JAEKLZ010000298">
    <property type="protein sequence ID" value="MBW8727697.1"/>
    <property type="molecule type" value="Genomic_DNA"/>
</dbReference>
<accession>A0A952FN59</accession>
<sequence length="326" mass="33516">MSTARPVPERRPCVEPRCIVSSRAPQALRAYAAVAVTILSWASAFPAIRLALRELQPVPLAAARFAVAALLVLGWLAWRRPPLPALPDLLRFALCGLIGIAAYNILLNTGQRSVAAGAASFIVNTAPILTALLARLVLGERFGVRGWAGTLVSFAGIALIASAQPGGLAFGAGASLVLGSALCMACYVVLQKPLVARYGALACTAWTLLAGALWLSPWLPEATAELPGAGMVTITTVVGLGVLPAAIGYATWTYALGHFGAARATNFLYLVPPVATAIALPLLGELPGPQTLLGGAIAIAGVVLVNMRSRTVPQASAAPATPRLPS</sequence>
<dbReference type="PANTHER" id="PTHR12715">
    <property type="entry name" value="TRANSPORTER, DRUG/METABOLITE EXPORTER FAMILY"/>
    <property type="match status" value="1"/>
</dbReference>
<evidence type="ECO:0000256" key="1">
    <source>
        <dbReference type="SAM" id="Phobius"/>
    </source>
</evidence>
<proteinExistence type="predicted"/>
<feature type="transmembrane region" description="Helical" evidence="1">
    <location>
        <begin position="146"/>
        <end position="163"/>
    </location>
</feature>
<dbReference type="Gene3D" id="1.10.3730.20">
    <property type="match status" value="1"/>
</dbReference>
<dbReference type="InterPro" id="IPR000620">
    <property type="entry name" value="EamA_dom"/>
</dbReference>
<feature type="transmembrane region" description="Helical" evidence="1">
    <location>
        <begin position="231"/>
        <end position="255"/>
    </location>
</feature>
<feature type="domain" description="EamA" evidence="2">
    <location>
        <begin position="173"/>
        <end position="306"/>
    </location>
</feature>
<feature type="transmembrane region" description="Helical" evidence="1">
    <location>
        <begin position="267"/>
        <end position="284"/>
    </location>
</feature>
<feature type="transmembrane region" description="Helical" evidence="1">
    <location>
        <begin position="30"/>
        <end position="52"/>
    </location>
</feature>
<reference evidence="3" key="1">
    <citation type="submission" date="2020-06" db="EMBL/GenBank/DDBJ databases">
        <title>Stable isotope informed genome-resolved metagenomics uncovers potential trophic interactions in rhizosphere soil.</title>
        <authorList>
            <person name="Starr E.P."/>
            <person name="Shi S."/>
            <person name="Blazewicz S.J."/>
            <person name="Koch B.J."/>
            <person name="Probst A.J."/>
            <person name="Hungate B.A."/>
            <person name="Pett-Ridge J."/>
            <person name="Firestone M.K."/>
            <person name="Banfield J.F."/>
        </authorList>
    </citation>
    <scope>NUCLEOTIDE SEQUENCE</scope>
    <source>
        <strain evidence="3">YM_69_17</strain>
    </source>
</reference>
<evidence type="ECO:0000313" key="4">
    <source>
        <dbReference type="Proteomes" id="UP000700706"/>
    </source>
</evidence>
<dbReference type="SUPFAM" id="SSF103481">
    <property type="entry name" value="Multidrug resistance efflux transporter EmrE"/>
    <property type="match status" value="2"/>
</dbReference>
<feature type="transmembrane region" description="Helical" evidence="1">
    <location>
        <begin position="290"/>
        <end position="307"/>
    </location>
</feature>
<dbReference type="PANTHER" id="PTHR12715:SF4">
    <property type="entry name" value="EAMA DOMAIN-CONTAINING PROTEIN"/>
    <property type="match status" value="1"/>
</dbReference>
<gene>
    <name evidence="3" type="ORF">JF625_21435</name>
</gene>